<dbReference type="Pfam" id="PF13837">
    <property type="entry name" value="Myb_DNA-bind_4"/>
    <property type="match status" value="2"/>
</dbReference>
<dbReference type="SMART" id="SM00717">
    <property type="entry name" value="SANT"/>
    <property type="match status" value="2"/>
</dbReference>
<feature type="compositionally biased region" description="Pro residues" evidence="7">
    <location>
        <begin position="66"/>
        <end position="77"/>
    </location>
</feature>
<organism evidence="9 10">
    <name type="scientific">Canna indica</name>
    <name type="common">Indian-shot</name>
    <dbReference type="NCBI Taxonomy" id="4628"/>
    <lineage>
        <taxon>Eukaryota</taxon>
        <taxon>Viridiplantae</taxon>
        <taxon>Streptophyta</taxon>
        <taxon>Embryophyta</taxon>
        <taxon>Tracheophyta</taxon>
        <taxon>Spermatophyta</taxon>
        <taxon>Magnoliopsida</taxon>
        <taxon>Liliopsida</taxon>
        <taxon>Zingiberales</taxon>
        <taxon>Cannaceae</taxon>
        <taxon>Canna</taxon>
    </lineage>
</organism>
<dbReference type="InterPro" id="IPR001005">
    <property type="entry name" value="SANT/Myb"/>
</dbReference>
<evidence type="ECO:0000313" key="9">
    <source>
        <dbReference type="EMBL" id="WOL03472.1"/>
    </source>
</evidence>
<evidence type="ECO:0000256" key="7">
    <source>
        <dbReference type="SAM" id="MobiDB-lite"/>
    </source>
</evidence>
<dbReference type="PROSITE" id="PS50090">
    <property type="entry name" value="MYB_LIKE"/>
    <property type="match status" value="2"/>
</dbReference>
<gene>
    <name evidence="9" type="ORF">Cni_G12192</name>
</gene>
<dbReference type="GO" id="GO:0005634">
    <property type="term" value="C:nucleus"/>
    <property type="evidence" value="ECO:0007669"/>
    <property type="project" value="UniProtKB-SubCell"/>
</dbReference>
<name>A0AAQ3K7D3_9LILI</name>
<proteinExistence type="predicted"/>
<dbReference type="PANTHER" id="PTHR21654">
    <property type="entry name" value="FI21293P1"/>
    <property type="match status" value="1"/>
</dbReference>
<evidence type="ECO:0000256" key="2">
    <source>
        <dbReference type="ARBA" id="ARBA00022737"/>
    </source>
</evidence>
<evidence type="ECO:0000259" key="8">
    <source>
        <dbReference type="PROSITE" id="PS50090"/>
    </source>
</evidence>
<feature type="region of interest" description="Disordered" evidence="7">
    <location>
        <begin position="344"/>
        <end position="384"/>
    </location>
</feature>
<evidence type="ECO:0000256" key="4">
    <source>
        <dbReference type="ARBA" id="ARBA00023125"/>
    </source>
</evidence>
<keyword evidence="10" id="KW-1185">Reference proteome</keyword>
<dbReference type="FunFam" id="1.10.10.60:FF:000342">
    <property type="entry name" value="trihelix transcription factor PTL-like"/>
    <property type="match status" value="1"/>
</dbReference>
<feature type="domain" description="Myb-like" evidence="8">
    <location>
        <begin position="103"/>
        <end position="163"/>
    </location>
</feature>
<evidence type="ECO:0000256" key="6">
    <source>
        <dbReference type="ARBA" id="ARBA00023242"/>
    </source>
</evidence>
<evidence type="ECO:0000313" key="10">
    <source>
        <dbReference type="Proteomes" id="UP001327560"/>
    </source>
</evidence>
<dbReference type="Proteomes" id="UP001327560">
    <property type="component" value="Chromosome 4"/>
</dbReference>
<feature type="compositionally biased region" description="Low complexity" evidence="7">
    <location>
        <begin position="237"/>
        <end position="246"/>
    </location>
</feature>
<dbReference type="GO" id="GO:0006355">
    <property type="term" value="P:regulation of DNA-templated transcription"/>
    <property type="evidence" value="ECO:0007669"/>
    <property type="project" value="UniProtKB-ARBA"/>
</dbReference>
<feature type="region of interest" description="Disordered" evidence="7">
    <location>
        <begin position="478"/>
        <end position="510"/>
    </location>
</feature>
<feature type="compositionally biased region" description="Basic and acidic residues" evidence="7">
    <location>
        <begin position="359"/>
        <end position="370"/>
    </location>
</feature>
<evidence type="ECO:0000256" key="3">
    <source>
        <dbReference type="ARBA" id="ARBA00023015"/>
    </source>
</evidence>
<dbReference type="EMBL" id="CP136893">
    <property type="protein sequence ID" value="WOL03472.1"/>
    <property type="molecule type" value="Genomic_DNA"/>
</dbReference>
<feature type="region of interest" description="Disordered" evidence="7">
    <location>
        <begin position="237"/>
        <end position="260"/>
    </location>
</feature>
<evidence type="ECO:0000256" key="1">
    <source>
        <dbReference type="ARBA" id="ARBA00004123"/>
    </source>
</evidence>
<feature type="region of interest" description="Disordered" evidence="7">
    <location>
        <begin position="55"/>
        <end position="82"/>
    </location>
</feature>
<dbReference type="PANTHER" id="PTHR21654:SF107">
    <property type="entry name" value="TRIHELIX TRANSCRIPTION FACTOR PTL-LIKE"/>
    <property type="match status" value="1"/>
</dbReference>
<dbReference type="Gene3D" id="1.10.10.60">
    <property type="entry name" value="Homeodomain-like"/>
    <property type="match status" value="2"/>
</dbReference>
<keyword evidence="4" id="KW-0238">DNA-binding</keyword>
<protein>
    <recommendedName>
        <fullName evidence="8">Myb-like domain-containing protein</fullName>
    </recommendedName>
</protein>
<feature type="domain" description="Myb-like" evidence="8">
    <location>
        <begin position="375"/>
        <end position="441"/>
    </location>
</feature>
<reference evidence="9 10" key="1">
    <citation type="submission" date="2023-10" db="EMBL/GenBank/DDBJ databases">
        <title>Chromosome-scale genome assembly provides insights into flower coloration mechanisms of Canna indica.</title>
        <authorList>
            <person name="Li C."/>
        </authorList>
    </citation>
    <scope>NUCLEOTIDE SEQUENCE [LARGE SCALE GENOMIC DNA]</scope>
    <source>
        <tissue evidence="9">Flower</tissue>
    </source>
</reference>
<dbReference type="FunFam" id="1.10.10.60:FF:000061">
    <property type="entry name" value="Trihelix transcription factor GT-2"/>
    <property type="match status" value="1"/>
</dbReference>
<keyword evidence="5" id="KW-0804">Transcription</keyword>
<dbReference type="GO" id="GO:0003677">
    <property type="term" value="F:DNA binding"/>
    <property type="evidence" value="ECO:0007669"/>
    <property type="project" value="UniProtKB-KW"/>
</dbReference>
<comment type="subcellular location">
    <subcellularLocation>
        <location evidence="1">Nucleus</location>
    </subcellularLocation>
</comment>
<accession>A0AAQ3K7D3</accession>
<dbReference type="InterPro" id="IPR044822">
    <property type="entry name" value="Myb_DNA-bind_4"/>
</dbReference>
<dbReference type="AlphaFoldDB" id="A0AAQ3K7D3"/>
<keyword evidence="3" id="KW-0805">Transcription regulation</keyword>
<sequence length="544" mass="60632">MDLHELQSLIAGKPGFSSVASPAHFMGGQQNAPGYAPAPLPEQYRLLLASSGCGGGGGSSQVDLISPPPLQPQPPPQQQQQPGFESFAFFETAFGGGAGGGSQGRWPRQETLTLLEVRSRLDSKFREAAHKGPLWDEVSRIMAEEHGYQRSGKKCREKLENLYKYYKKTKEGKAGRQDGKHYRFFRQLEALYGGSTCNNATTEINHPYSKPSIIASHLPAANPDALNLSASNQISLSNSSEFSGSSSDEEEEQDGIKMGGRSWKSKVGEFIDAQIKRFIDVQETWMNQMLQTLEQMEQARISREEDWRKQEAARFDRECSMWADERAWTEARDAAIMQALEKISHRRRQQEDDESPSLDSRRQCHADHVNDTVNNGDSAAQRWPEAETASLVKIRSSMEAEFLEGDRSCKAGLWEEVSAAMTYLGYNRSPKRCKEKWDSINRRSRKVMDYYGKKRIKKSSKTSELDLDNFCSEASGCGGDGCEEDDEQRSDLVGLEIGDDDPSPSSYDAGVNGVHDGSTFLFSVGQEESLWVNNGVRNTRRGAS</sequence>
<keyword evidence="2" id="KW-0677">Repeat</keyword>
<evidence type="ECO:0000256" key="5">
    <source>
        <dbReference type="ARBA" id="ARBA00023163"/>
    </source>
</evidence>
<dbReference type="CDD" id="cd12203">
    <property type="entry name" value="GT1"/>
    <property type="match status" value="2"/>
</dbReference>
<keyword evidence="6" id="KW-0539">Nucleus</keyword>